<dbReference type="GO" id="GO:0008270">
    <property type="term" value="F:zinc ion binding"/>
    <property type="evidence" value="ECO:0007669"/>
    <property type="project" value="UniProtKB-KW"/>
</dbReference>
<evidence type="ECO:0000256" key="8">
    <source>
        <dbReference type="PROSITE-ProRule" id="PRU00042"/>
    </source>
</evidence>
<keyword evidence="2" id="KW-0479">Metal-binding</keyword>
<feature type="region of interest" description="Disordered" evidence="9">
    <location>
        <begin position="246"/>
        <end position="274"/>
    </location>
</feature>
<sequence length="562" mass="61304">MMAFEYYSPGSPHQSLTLVITLNTVRGQATQPEVLLSPGVPIPTRKLPQPSDLIVRGPHIFRAVGALYGIPARPPQRVKANLPPQIAPSSALILSSPPSLTSINPYCCPSIAIMPADRGNNTNKATHRVRVSPLPTDGHPCTFPGCTVVISRANDVKRHLRTHSDAREFECEYEGCNYSVKQKSNLTAHVNKVHLNDNRPFGCPVPGCENTFGDPSARSRHKKKCTERYCQANGTSLEDFLASLAPSTASSSDEDRPRNRKRKHQDPNVPACVGDLINQESQNPAGDLSQFRRFPVESQSPESQGFDPSFDGPVPELSPSSSTSSLHSLVSPKMPSLVPQVGLEFNPVNWSWINHHRDNKFDSVLNQARAKANAESWEAFFAATMGPKTIPPPPTPVHTPETTPDEKVSPAVGSTGYLAGLLANGLDPALLEELPTLSNEITIKAELPSPVLAQMPLEFDDPSWETNLANLAQYNAIALQSQTSGLVPHAPVDTTMNTVDDWTKELFAPALGFDTDYLSLGMGVDAYNTHCAIEPEFDFTSFEPQHAMTMDYDAECFGQLVW</sequence>
<evidence type="ECO:0000256" key="5">
    <source>
        <dbReference type="ARBA" id="ARBA00023015"/>
    </source>
</evidence>
<keyword evidence="12" id="KW-1185">Reference proteome</keyword>
<evidence type="ECO:0000256" key="3">
    <source>
        <dbReference type="ARBA" id="ARBA00022771"/>
    </source>
</evidence>
<dbReference type="PANTHER" id="PTHR46179:SF13">
    <property type="entry name" value="C2H2-TYPE DOMAIN-CONTAINING PROTEIN"/>
    <property type="match status" value="1"/>
</dbReference>
<dbReference type="SUPFAM" id="SSF57667">
    <property type="entry name" value="beta-beta-alpha zinc fingers"/>
    <property type="match status" value="1"/>
</dbReference>
<dbReference type="InterPro" id="IPR036236">
    <property type="entry name" value="Znf_C2H2_sf"/>
</dbReference>
<evidence type="ECO:0000256" key="1">
    <source>
        <dbReference type="ARBA" id="ARBA00004123"/>
    </source>
</evidence>
<feature type="compositionally biased region" description="Low complexity" evidence="9">
    <location>
        <begin position="313"/>
        <end position="331"/>
    </location>
</feature>
<evidence type="ECO:0000256" key="2">
    <source>
        <dbReference type="ARBA" id="ARBA00022723"/>
    </source>
</evidence>
<evidence type="ECO:0000313" key="11">
    <source>
        <dbReference type="EMBL" id="CAA7262510.1"/>
    </source>
</evidence>
<dbReference type="GO" id="GO:0006357">
    <property type="term" value="P:regulation of transcription by RNA polymerase II"/>
    <property type="evidence" value="ECO:0007669"/>
    <property type="project" value="TreeGrafter"/>
</dbReference>
<protein>
    <recommendedName>
        <fullName evidence="10">C2H2-type domain-containing protein</fullName>
    </recommendedName>
</protein>
<accession>A0A8S0VUP7</accession>
<evidence type="ECO:0000256" key="7">
    <source>
        <dbReference type="ARBA" id="ARBA00023242"/>
    </source>
</evidence>
<feature type="region of interest" description="Disordered" evidence="9">
    <location>
        <begin position="296"/>
        <end position="331"/>
    </location>
</feature>
<dbReference type="AlphaFoldDB" id="A0A8S0VUP7"/>
<dbReference type="GO" id="GO:0005634">
    <property type="term" value="C:nucleus"/>
    <property type="evidence" value="ECO:0007669"/>
    <property type="project" value="UniProtKB-SubCell"/>
</dbReference>
<dbReference type="Proteomes" id="UP000467700">
    <property type="component" value="Unassembled WGS sequence"/>
</dbReference>
<evidence type="ECO:0000259" key="10">
    <source>
        <dbReference type="PROSITE" id="PS50157"/>
    </source>
</evidence>
<dbReference type="EMBL" id="CACVBS010000036">
    <property type="protein sequence ID" value="CAA7262510.1"/>
    <property type="molecule type" value="Genomic_DNA"/>
</dbReference>
<dbReference type="Gene3D" id="3.30.160.60">
    <property type="entry name" value="Classic Zinc Finger"/>
    <property type="match status" value="2"/>
</dbReference>
<organism evidence="11 12">
    <name type="scientific">Cyclocybe aegerita</name>
    <name type="common">Black poplar mushroom</name>
    <name type="synonym">Agrocybe aegerita</name>
    <dbReference type="NCBI Taxonomy" id="1973307"/>
    <lineage>
        <taxon>Eukaryota</taxon>
        <taxon>Fungi</taxon>
        <taxon>Dikarya</taxon>
        <taxon>Basidiomycota</taxon>
        <taxon>Agaricomycotina</taxon>
        <taxon>Agaricomycetes</taxon>
        <taxon>Agaricomycetidae</taxon>
        <taxon>Agaricales</taxon>
        <taxon>Agaricineae</taxon>
        <taxon>Bolbitiaceae</taxon>
        <taxon>Cyclocybe</taxon>
    </lineage>
</organism>
<dbReference type="InterPro" id="IPR013087">
    <property type="entry name" value="Znf_C2H2_type"/>
</dbReference>
<feature type="region of interest" description="Disordered" evidence="9">
    <location>
        <begin position="386"/>
        <end position="410"/>
    </location>
</feature>
<dbReference type="Pfam" id="PF00096">
    <property type="entry name" value="zf-C2H2"/>
    <property type="match status" value="1"/>
</dbReference>
<feature type="domain" description="C2H2-type" evidence="10">
    <location>
        <begin position="139"/>
        <end position="168"/>
    </location>
</feature>
<dbReference type="PROSITE" id="PS00028">
    <property type="entry name" value="ZINC_FINGER_C2H2_1"/>
    <property type="match status" value="2"/>
</dbReference>
<comment type="caution">
    <text evidence="11">The sequence shown here is derived from an EMBL/GenBank/DDBJ whole genome shotgun (WGS) entry which is preliminary data.</text>
</comment>
<dbReference type="PANTHER" id="PTHR46179">
    <property type="entry name" value="ZINC FINGER PROTEIN"/>
    <property type="match status" value="1"/>
</dbReference>
<evidence type="ECO:0000256" key="9">
    <source>
        <dbReference type="SAM" id="MobiDB-lite"/>
    </source>
</evidence>
<name>A0A8S0VUP7_CYCAE</name>
<gene>
    <name evidence="11" type="ORF">AAE3_LOCUS4663</name>
</gene>
<reference evidence="11 12" key="1">
    <citation type="submission" date="2020-01" db="EMBL/GenBank/DDBJ databases">
        <authorList>
            <person name="Gupta K D."/>
        </authorList>
    </citation>
    <scope>NUCLEOTIDE SEQUENCE [LARGE SCALE GENOMIC DNA]</scope>
</reference>
<keyword evidence="5" id="KW-0805">Transcription regulation</keyword>
<dbReference type="PROSITE" id="PS50157">
    <property type="entry name" value="ZINC_FINGER_C2H2_2"/>
    <property type="match status" value="2"/>
</dbReference>
<dbReference type="InterPro" id="IPR051061">
    <property type="entry name" value="Zinc_finger_trans_reg"/>
</dbReference>
<feature type="domain" description="C2H2-type" evidence="10">
    <location>
        <begin position="169"/>
        <end position="199"/>
    </location>
</feature>
<evidence type="ECO:0000313" key="12">
    <source>
        <dbReference type="Proteomes" id="UP000467700"/>
    </source>
</evidence>
<dbReference type="OrthoDB" id="4748970at2759"/>
<keyword evidence="7" id="KW-0539">Nucleus</keyword>
<comment type="subcellular location">
    <subcellularLocation>
        <location evidence="1">Nucleus</location>
    </subcellularLocation>
</comment>
<keyword evidence="3 8" id="KW-0863">Zinc-finger</keyword>
<keyword evidence="4" id="KW-0862">Zinc</keyword>
<proteinExistence type="predicted"/>
<evidence type="ECO:0000256" key="4">
    <source>
        <dbReference type="ARBA" id="ARBA00022833"/>
    </source>
</evidence>
<keyword evidence="6" id="KW-0804">Transcription</keyword>
<dbReference type="SMART" id="SM00355">
    <property type="entry name" value="ZnF_C2H2"/>
    <property type="match status" value="3"/>
</dbReference>
<evidence type="ECO:0000256" key="6">
    <source>
        <dbReference type="ARBA" id="ARBA00023163"/>
    </source>
</evidence>